<keyword evidence="1" id="KW-0472">Membrane</keyword>
<dbReference type="KEGG" id="oni:Osc7112_4345"/>
<dbReference type="Proteomes" id="UP000010478">
    <property type="component" value="Chromosome"/>
</dbReference>
<accession>K9VM92</accession>
<keyword evidence="1" id="KW-1133">Transmembrane helix</keyword>
<name>K9VM92_9CYAN</name>
<gene>
    <name evidence="2" type="ORF">Osc7112_4345</name>
</gene>
<reference evidence="2 3" key="1">
    <citation type="submission" date="2012-05" db="EMBL/GenBank/DDBJ databases">
        <title>Finished chromosome of genome of Oscillatoria sp. PCC 7112.</title>
        <authorList>
            <consortium name="US DOE Joint Genome Institute"/>
            <person name="Gugger M."/>
            <person name="Coursin T."/>
            <person name="Rippka R."/>
            <person name="Tandeau De Marsac N."/>
            <person name="Huntemann M."/>
            <person name="Wei C.-L."/>
            <person name="Han J."/>
            <person name="Detter J.C."/>
            <person name="Han C."/>
            <person name="Tapia R."/>
            <person name="Davenport K."/>
            <person name="Daligault H."/>
            <person name="Erkkila T."/>
            <person name="Gu W."/>
            <person name="Munk A.C.C."/>
            <person name="Teshima H."/>
            <person name="Xu Y."/>
            <person name="Chain P."/>
            <person name="Chen A."/>
            <person name="Krypides N."/>
            <person name="Mavromatis K."/>
            <person name="Markowitz V."/>
            <person name="Szeto E."/>
            <person name="Ivanova N."/>
            <person name="Mikhailova N."/>
            <person name="Ovchinnikova G."/>
            <person name="Pagani I."/>
            <person name="Pati A."/>
            <person name="Goodwin L."/>
            <person name="Peters L."/>
            <person name="Pitluck S."/>
            <person name="Woyke T."/>
            <person name="Kerfeld C."/>
        </authorList>
    </citation>
    <scope>NUCLEOTIDE SEQUENCE [LARGE SCALE GENOMIC DNA]</scope>
    <source>
        <strain evidence="2 3">PCC 7112</strain>
    </source>
</reference>
<evidence type="ECO:0000256" key="1">
    <source>
        <dbReference type="SAM" id="Phobius"/>
    </source>
</evidence>
<sequence>MPANFIFLHSLLISSLAVMEIGPIIYHTIKSLFFLGFYKIEVED</sequence>
<proteinExistence type="predicted"/>
<keyword evidence="3" id="KW-1185">Reference proteome</keyword>
<keyword evidence="1" id="KW-0812">Transmembrane</keyword>
<protein>
    <submittedName>
        <fullName evidence="2">Uncharacterized protein</fullName>
    </submittedName>
</protein>
<evidence type="ECO:0000313" key="3">
    <source>
        <dbReference type="Proteomes" id="UP000010478"/>
    </source>
</evidence>
<dbReference type="AlphaFoldDB" id="K9VM92"/>
<organism evidence="2 3">
    <name type="scientific">Phormidium nigroviride PCC 7112</name>
    <dbReference type="NCBI Taxonomy" id="179408"/>
    <lineage>
        <taxon>Bacteria</taxon>
        <taxon>Bacillati</taxon>
        <taxon>Cyanobacteriota</taxon>
        <taxon>Cyanophyceae</taxon>
        <taxon>Oscillatoriophycideae</taxon>
        <taxon>Oscillatoriales</taxon>
        <taxon>Oscillatoriaceae</taxon>
        <taxon>Phormidium</taxon>
    </lineage>
</organism>
<dbReference type="eggNOG" id="ENOG502ZTDH">
    <property type="taxonomic scope" value="Bacteria"/>
</dbReference>
<evidence type="ECO:0000313" key="2">
    <source>
        <dbReference type="EMBL" id="AFZ08654.1"/>
    </source>
</evidence>
<feature type="transmembrane region" description="Helical" evidence="1">
    <location>
        <begin position="6"/>
        <end position="29"/>
    </location>
</feature>
<dbReference type="HOGENOM" id="CLU_3219467_0_0_3"/>
<dbReference type="EMBL" id="CP003614">
    <property type="protein sequence ID" value="AFZ08654.1"/>
    <property type="molecule type" value="Genomic_DNA"/>
</dbReference>